<dbReference type="Pfam" id="PF03328">
    <property type="entry name" value="HpcH_HpaI"/>
    <property type="match status" value="1"/>
</dbReference>
<proteinExistence type="inferred from homology"/>
<comment type="similarity">
    <text evidence="1">Belongs to the HpcH/HpaI aldolase family.</text>
</comment>
<dbReference type="Gene3D" id="3.20.20.60">
    <property type="entry name" value="Phosphoenolpyruvate-binding domains"/>
    <property type="match status" value="1"/>
</dbReference>
<protein>
    <recommendedName>
        <fullName evidence="5">HpcH/HpaI aldolase/citrate lyase domain-containing protein</fullName>
    </recommendedName>
</protein>
<comment type="caution">
    <text evidence="6">The sequence shown here is derived from an EMBL/GenBank/DDBJ whole genome shotgun (WGS) entry which is preliminary data.</text>
</comment>
<keyword evidence="2" id="KW-0479">Metal-binding</keyword>
<dbReference type="InterPro" id="IPR040442">
    <property type="entry name" value="Pyrv_kinase-like_dom_sf"/>
</dbReference>
<feature type="region of interest" description="Disordered" evidence="4">
    <location>
        <begin position="42"/>
        <end position="63"/>
    </location>
</feature>
<dbReference type="SUPFAM" id="SSF51621">
    <property type="entry name" value="Phosphoenolpyruvate/pyruvate domain"/>
    <property type="match status" value="1"/>
</dbReference>
<reference evidence="6 7" key="1">
    <citation type="submission" date="2018-06" db="EMBL/GenBank/DDBJ databases">
        <title>Complete genome of Desulfovibrio marinus P48SEP.</title>
        <authorList>
            <person name="Crispim J.S."/>
            <person name="Vidigal P.M.P."/>
            <person name="Silva L.C.F."/>
            <person name="Araujo L.C."/>
            <person name="Laguardia C.N."/>
            <person name="Dias R.S."/>
            <person name="Sousa M.P."/>
            <person name="Paula S.O."/>
            <person name="Silva C."/>
        </authorList>
    </citation>
    <scope>NUCLEOTIDE SEQUENCE [LARGE SCALE GENOMIC DNA]</scope>
    <source>
        <strain evidence="6 7">P48SEP</strain>
    </source>
</reference>
<name>A0A6P1ZMJ4_9BACT</name>
<dbReference type="GO" id="GO:0046872">
    <property type="term" value="F:metal ion binding"/>
    <property type="evidence" value="ECO:0007669"/>
    <property type="project" value="UniProtKB-KW"/>
</dbReference>
<sequence length="401" mass="42258">MGDDPVHGHIIAAQLRGSCMYVHMFRYTCGVLRNGFTVRIDDDSGDMRRRQQGGKDPMEQGAAHNGAGVLAGHAFGVRFHGQQGGDCGHGVARVLAKHSRTLVRYIQQKRGMIRCGGRAVKASYGSSVHTRSVVISLAGRIMESLKAGIASRGHVVGSFVNTGSPICAEIMARAGFDFLAVDAEHSPVDVPQTFSLIQAIASGNPACAPLVRLPHTGYAEIKRYMDAGAVGVIAPMVNTRAQAEEVVAAVKYPPFGRRGVGYCRANGYGTAIAEGVAADNDATFVCVQAEHVDAVNNLDEIIAVPGVDAVFIGPYDLSASMGLTAQFDHPDVIAAISRIHTTCQAKGIISGIHVVQPDPAAVARYIRDGYGFIACGLDITFLANACSDGMTRIRQGIADAG</sequence>
<dbReference type="InterPro" id="IPR050251">
    <property type="entry name" value="HpcH-HpaI_aldolase"/>
</dbReference>
<feature type="domain" description="HpcH/HpaI aldolase/citrate lyase" evidence="5">
    <location>
        <begin position="157"/>
        <end position="385"/>
    </location>
</feature>
<evidence type="ECO:0000313" key="6">
    <source>
        <dbReference type="EMBL" id="TVM36514.1"/>
    </source>
</evidence>
<evidence type="ECO:0000256" key="4">
    <source>
        <dbReference type="SAM" id="MobiDB-lite"/>
    </source>
</evidence>
<accession>A0A6P1ZMJ4</accession>
<evidence type="ECO:0000259" key="5">
    <source>
        <dbReference type="Pfam" id="PF03328"/>
    </source>
</evidence>
<dbReference type="PANTHER" id="PTHR30502:SF0">
    <property type="entry name" value="PHOSPHOENOLPYRUVATE CARBOXYLASE FAMILY PROTEIN"/>
    <property type="match status" value="1"/>
</dbReference>
<dbReference type="EMBL" id="QMIF01000001">
    <property type="protein sequence ID" value="TVM36514.1"/>
    <property type="molecule type" value="Genomic_DNA"/>
</dbReference>
<dbReference type="InterPro" id="IPR015813">
    <property type="entry name" value="Pyrv/PenolPyrv_kinase-like_dom"/>
</dbReference>
<dbReference type="InterPro" id="IPR005000">
    <property type="entry name" value="Aldolase/citrate-lyase_domain"/>
</dbReference>
<evidence type="ECO:0000256" key="3">
    <source>
        <dbReference type="ARBA" id="ARBA00023239"/>
    </source>
</evidence>
<dbReference type="PANTHER" id="PTHR30502">
    <property type="entry name" value="2-KETO-3-DEOXY-L-RHAMNONATE ALDOLASE"/>
    <property type="match status" value="1"/>
</dbReference>
<keyword evidence="3" id="KW-0456">Lyase</keyword>
<evidence type="ECO:0000313" key="7">
    <source>
        <dbReference type="Proteomes" id="UP000434052"/>
    </source>
</evidence>
<organism evidence="6 7">
    <name type="scientific">Oceanidesulfovibrio marinus</name>
    <dbReference type="NCBI Taxonomy" id="370038"/>
    <lineage>
        <taxon>Bacteria</taxon>
        <taxon>Pseudomonadati</taxon>
        <taxon>Thermodesulfobacteriota</taxon>
        <taxon>Desulfovibrionia</taxon>
        <taxon>Desulfovibrionales</taxon>
        <taxon>Desulfovibrionaceae</taxon>
        <taxon>Oceanidesulfovibrio</taxon>
    </lineage>
</organism>
<dbReference type="GO" id="GO:0016832">
    <property type="term" value="F:aldehyde-lyase activity"/>
    <property type="evidence" value="ECO:0007669"/>
    <property type="project" value="TreeGrafter"/>
</dbReference>
<dbReference type="GO" id="GO:0005737">
    <property type="term" value="C:cytoplasm"/>
    <property type="evidence" value="ECO:0007669"/>
    <property type="project" value="TreeGrafter"/>
</dbReference>
<dbReference type="AlphaFoldDB" id="A0A6P1ZMJ4"/>
<evidence type="ECO:0000256" key="2">
    <source>
        <dbReference type="ARBA" id="ARBA00022723"/>
    </source>
</evidence>
<gene>
    <name evidence="6" type="ORF">DQK91_00890</name>
</gene>
<evidence type="ECO:0000256" key="1">
    <source>
        <dbReference type="ARBA" id="ARBA00005568"/>
    </source>
</evidence>
<dbReference type="Proteomes" id="UP000434052">
    <property type="component" value="Unassembled WGS sequence"/>
</dbReference>